<feature type="transmembrane region" description="Helical" evidence="2">
    <location>
        <begin position="556"/>
        <end position="576"/>
    </location>
</feature>
<gene>
    <name evidence="3" type="ORF">niasHT_015725</name>
</gene>
<dbReference type="InterPro" id="IPR006876">
    <property type="entry name" value="LMBR1-like_membr_prot"/>
</dbReference>
<keyword evidence="2" id="KW-1133">Transmembrane helix</keyword>
<name>A0ABD2L4G6_9BILA</name>
<protein>
    <recommendedName>
        <fullName evidence="5">Protein LMBR1L</fullName>
    </recommendedName>
</protein>
<sequence length="625" mass="71122">MDETEEYLDPEAEEFYGFIRKHLICALFFLFSYMLSYTIIQYVKLRSDNDELYAGDEDYFVFRVSSSKFVPFAFGFKCYFCIFRVWICCCSLSVSIGAVTLLPFSVLGSEVLERYPDNFYLKWLNASLINSLWNYVFMLSNLSLFALLPFSYFFIESQGFSTAAFHHLQVVQPFPSSSAAPASVRRPLIARFYETVVVCALVIIVLVGIADMFYSHLFLQPSYISLSLLSLSLSLSTPLLYSFASLFGVSLLLLSVPLGFAKLFDLFSEMLITQKTTIGRSAAQTRPPTTNMTVLFPFDSYEVTTPERLQALSCIRKETKLRPFQHQLHLSTPFLRHRSVTELNSPSINGVCAIAATNDHAKNKRHAPKSQRRSKYAKMDIGKCFHARKRFRELTEPVKALLALLKYPFIMLLLLLLTLLTVTMVLLNTLQLFFGFKALPAYVQYMEQYRHTLGIFGALGEIAIILYIMLSSLVGLYSVPLIRRLQPRRGHTSMTAIITNCVIVLVLSSALPVLVRTLGVHFHCPSPNCFLFLGITSFDLLGNYGRIHWISNFSLVWGYNLLFAAASIFCLANKFTQPVRRELLRRFTALASRKCFSTERRNSPCPLSDTYSLSDHEAEFNPEKD</sequence>
<feature type="transmembrane region" description="Helical" evidence="2">
    <location>
        <begin position="239"/>
        <end position="261"/>
    </location>
</feature>
<feature type="transmembrane region" description="Helical" evidence="2">
    <location>
        <begin position="409"/>
        <end position="434"/>
    </location>
</feature>
<dbReference type="PRINTS" id="PR01692">
    <property type="entry name" value="LIPOCALINIMR"/>
</dbReference>
<evidence type="ECO:0000256" key="1">
    <source>
        <dbReference type="ARBA" id="ARBA00010487"/>
    </source>
</evidence>
<accession>A0ABD2L4G6</accession>
<organism evidence="3 4">
    <name type="scientific">Heterodera trifolii</name>
    <dbReference type="NCBI Taxonomy" id="157864"/>
    <lineage>
        <taxon>Eukaryota</taxon>
        <taxon>Metazoa</taxon>
        <taxon>Ecdysozoa</taxon>
        <taxon>Nematoda</taxon>
        <taxon>Chromadorea</taxon>
        <taxon>Rhabditida</taxon>
        <taxon>Tylenchina</taxon>
        <taxon>Tylenchomorpha</taxon>
        <taxon>Tylenchoidea</taxon>
        <taxon>Heteroderidae</taxon>
        <taxon>Heteroderinae</taxon>
        <taxon>Heterodera</taxon>
    </lineage>
</organism>
<dbReference type="Proteomes" id="UP001620626">
    <property type="component" value="Unassembled WGS sequence"/>
</dbReference>
<dbReference type="Pfam" id="PF04791">
    <property type="entry name" value="LMBR1"/>
    <property type="match status" value="1"/>
</dbReference>
<feature type="transmembrane region" description="Helical" evidence="2">
    <location>
        <begin position="94"/>
        <end position="112"/>
    </location>
</feature>
<feature type="transmembrane region" description="Helical" evidence="2">
    <location>
        <begin position="195"/>
        <end position="219"/>
    </location>
</feature>
<dbReference type="PANTHER" id="PTHR12625">
    <property type="entry name" value="LIPOCALIN-1 INTERACTING MEMBRANE RECEPTOR LIMR"/>
    <property type="match status" value="1"/>
</dbReference>
<dbReference type="AlphaFoldDB" id="A0ABD2L4G6"/>
<comment type="caution">
    <text evidence="3">The sequence shown here is derived from an EMBL/GenBank/DDBJ whole genome shotgun (WGS) entry which is preliminary data.</text>
</comment>
<dbReference type="InterPro" id="IPR008075">
    <property type="entry name" value="LIMR"/>
</dbReference>
<feature type="transmembrane region" description="Helical" evidence="2">
    <location>
        <begin position="494"/>
        <end position="515"/>
    </location>
</feature>
<feature type="transmembrane region" description="Helical" evidence="2">
    <location>
        <begin position="132"/>
        <end position="155"/>
    </location>
</feature>
<dbReference type="EMBL" id="JBICBT010000549">
    <property type="protein sequence ID" value="KAL3110122.1"/>
    <property type="molecule type" value="Genomic_DNA"/>
</dbReference>
<evidence type="ECO:0008006" key="5">
    <source>
        <dbReference type="Google" id="ProtNLM"/>
    </source>
</evidence>
<keyword evidence="2" id="KW-0812">Transmembrane</keyword>
<comment type="similarity">
    <text evidence="1">Belongs to the LIMR family.</text>
</comment>
<proteinExistence type="inferred from homology"/>
<keyword evidence="2" id="KW-0472">Membrane</keyword>
<dbReference type="PANTHER" id="PTHR12625:SF0">
    <property type="entry name" value="PROTEIN LILIPOD"/>
    <property type="match status" value="1"/>
</dbReference>
<feature type="transmembrane region" description="Helical" evidence="2">
    <location>
        <begin position="23"/>
        <end position="43"/>
    </location>
</feature>
<feature type="transmembrane region" description="Helical" evidence="2">
    <location>
        <begin position="454"/>
        <end position="482"/>
    </location>
</feature>
<evidence type="ECO:0000256" key="2">
    <source>
        <dbReference type="SAM" id="Phobius"/>
    </source>
</evidence>
<keyword evidence="4" id="KW-1185">Reference proteome</keyword>
<evidence type="ECO:0000313" key="4">
    <source>
        <dbReference type="Proteomes" id="UP001620626"/>
    </source>
</evidence>
<reference evidence="3 4" key="1">
    <citation type="submission" date="2024-10" db="EMBL/GenBank/DDBJ databases">
        <authorList>
            <person name="Kim D."/>
        </authorList>
    </citation>
    <scope>NUCLEOTIDE SEQUENCE [LARGE SCALE GENOMIC DNA]</scope>
    <source>
        <strain evidence="3">BH-2024</strain>
    </source>
</reference>
<evidence type="ECO:0000313" key="3">
    <source>
        <dbReference type="EMBL" id="KAL3110122.1"/>
    </source>
</evidence>